<evidence type="ECO:0000313" key="2">
    <source>
        <dbReference type="Ensembl" id="ENSMMOP00000019974.1"/>
    </source>
</evidence>
<protein>
    <recommendedName>
        <fullName evidence="1">Protein kinase domain-containing protein</fullName>
    </recommendedName>
</protein>
<evidence type="ECO:0000259" key="1">
    <source>
        <dbReference type="PROSITE" id="PS50011"/>
    </source>
</evidence>
<dbReference type="GO" id="GO:0004674">
    <property type="term" value="F:protein serine/threonine kinase activity"/>
    <property type="evidence" value="ECO:0007669"/>
    <property type="project" value="InterPro"/>
</dbReference>
<reference evidence="2" key="2">
    <citation type="submission" date="2025-09" db="UniProtKB">
        <authorList>
            <consortium name="Ensembl"/>
        </authorList>
    </citation>
    <scope>IDENTIFICATION</scope>
</reference>
<dbReference type="InterPro" id="IPR045133">
    <property type="entry name" value="IRE1/2-like"/>
</dbReference>
<proteinExistence type="predicted"/>
<dbReference type="Pfam" id="PF00069">
    <property type="entry name" value="Pkinase"/>
    <property type="match status" value="1"/>
</dbReference>
<dbReference type="STRING" id="94237.ENSMMOP00000019974"/>
<keyword evidence="3" id="KW-1185">Reference proteome</keyword>
<dbReference type="InterPro" id="IPR011009">
    <property type="entry name" value="Kinase-like_dom_sf"/>
</dbReference>
<dbReference type="Proteomes" id="UP000261620">
    <property type="component" value="Unplaced"/>
</dbReference>
<name>A0A3Q3X3Z4_MOLML</name>
<dbReference type="AlphaFoldDB" id="A0A3Q3X3Z4"/>
<sequence>PKNSKRWREKLDKLLSTEKSKVIKIGGMIFMNDAEFRIAKGSDGTLVFLGLRNDGTEVAVKRMLKNNYDELKNEKGLLQLPDLDHQSIVRYFDSAEDENFGYLGLQLCEYTLEEYIKNTHDSLLKKKLVYEVLESLSVLHCKDPQILHRDLKPQNVLIVNGRAKLADFGISRRLLKGEKTHCTRSAGTRCWMAKETLAEEDIIHYKSSTDIQVAGMLSYYILSGGRHPFGDNFKCEANIDEGKYSLDHVEDVVAKDLIEWMINAEPKNRPTVEQCLSHPFFWTGE</sequence>
<dbReference type="GO" id="GO:0036498">
    <property type="term" value="P:IRE1-mediated unfolded protein response"/>
    <property type="evidence" value="ECO:0007669"/>
    <property type="project" value="TreeGrafter"/>
</dbReference>
<dbReference type="PANTHER" id="PTHR13954:SF28">
    <property type="match status" value="1"/>
</dbReference>
<dbReference type="PROSITE" id="PS50011">
    <property type="entry name" value="PROTEIN_KINASE_DOM"/>
    <property type="match status" value="1"/>
</dbReference>
<dbReference type="InterPro" id="IPR000719">
    <property type="entry name" value="Prot_kinase_dom"/>
</dbReference>
<dbReference type="GO" id="GO:0051082">
    <property type="term" value="F:unfolded protein binding"/>
    <property type="evidence" value="ECO:0007669"/>
    <property type="project" value="TreeGrafter"/>
</dbReference>
<dbReference type="InterPro" id="IPR008271">
    <property type="entry name" value="Ser/Thr_kinase_AS"/>
</dbReference>
<dbReference type="PANTHER" id="PTHR13954">
    <property type="entry name" value="IRE1-RELATED"/>
    <property type="match status" value="1"/>
</dbReference>
<organism evidence="2 3">
    <name type="scientific">Mola mola</name>
    <name type="common">Ocean sunfish</name>
    <name type="synonym">Tetraodon mola</name>
    <dbReference type="NCBI Taxonomy" id="94237"/>
    <lineage>
        <taxon>Eukaryota</taxon>
        <taxon>Metazoa</taxon>
        <taxon>Chordata</taxon>
        <taxon>Craniata</taxon>
        <taxon>Vertebrata</taxon>
        <taxon>Euteleostomi</taxon>
        <taxon>Actinopterygii</taxon>
        <taxon>Neopterygii</taxon>
        <taxon>Teleostei</taxon>
        <taxon>Neoteleostei</taxon>
        <taxon>Acanthomorphata</taxon>
        <taxon>Eupercaria</taxon>
        <taxon>Tetraodontiformes</taxon>
        <taxon>Molidae</taxon>
        <taxon>Mola</taxon>
    </lineage>
</organism>
<dbReference type="OMA" id="GGKHPFN"/>
<feature type="domain" description="Protein kinase" evidence="1">
    <location>
        <begin position="32"/>
        <end position="281"/>
    </location>
</feature>
<dbReference type="GO" id="GO:0070059">
    <property type="term" value="P:intrinsic apoptotic signaling pathway in response to endoplasmic reticulum stress"/>
    <property type="evidence" value="ECO:0007669"/>
    <property type="project" value="TreeGrafter"/>
</dbReference>
<dbReference type="GO" id="GO:0004521">
    <property type="term" value="F:RNA endonuclease activity"/>
    <property type="evidence" value="ECO:0007669"/>
    <property type="project" value="InterPro"/>
</dbReference>
<reference evidence="2" key="1">
    <citation type="submission" date="2025-08" db="UniProtKB">
        <authorList>
            <consortium name="Ensembl"/>
        </authorList>
    </citation>
    <scope>IDENTIFICATION</scope>
</reference>
<dbReference type="Ensembl" id="ENSMMOT00000020308.1">
    <property type="protein sequence ID" value="ENSMMOP00000019974.1"/>
    <property type="gene ID" value="ENSMMOG00000015171.1"/>
</dbReference>
<accession>A0A3Q3X3Z4</accession>
<evidence type="ECO:0000313" key="3">
    <source>
        <dbReference type="Proteomes" id="UP000261620"/>
    </source>
</evidence>
<dbReference type="GO" id="GO:1990604">
    <property type="term" value="C:IRE1-TRAF2-ASK1 complex"/>
    <property type="evidence" value="ECO:0007669"/>
    <property type="project" value="TreeGrafter"/>
</dbReference>
<dbReference type="PROSITE" id="PS00108">
    <property type="entry name" value="PROTEIN_KINASE_ST"/>
    <property type="match status" value="1"/>
</dbReference>
<dbReference type="SUPFAM" id="SSF56112">
    <property type="entry name" value="Protein kinase-like (PK-like)"/>
    <property type="match status" value="1"/>
</dbReference>
<dbReference type="SMART" id="SM00220">
    <property type="entry name" value="S_TKc"/>
    <property type="match status" value="1"/>
</dbReference>
<dbReference type="GO" id="GO:0005524">
    <property type="term" value="F:ATP binding"/>
    <property type="evidence" value="ECO:0007669"/>
    <property type="project" value="InterPro"/>
</dbReference>
<dbReference type="Gene3D" id="1.10.510.10">
    <property type="entry name" value="Transferase(Phosphotransferase) domain 1"/>
    <property type="match status" value="1"/>
</dbReference>